<proteinExistence type="predicted"/>
<evidence type="ECO:0000256" key="1">
    <source>
        <dbReference type="SAM" id="Phobius"/>
    </source>
</evidence>
<keyword evidence="1" id="KW-0812">Transmembrane</keyword>
<evidence type="ECO:0000313" key="3">
    <source>
        <dbReference type="Proteomes" id="UP001250858"/>
    </source>
</evidence>
<name>A0ABY9RXV6_9ACTN</name>
<organism evidence="2 3">
    <name type="scientific">Streptomyces roseicoloratus</name>
    <dbReference type="NCBI Taxonomy" id="2508722"/>
    <lineage>
        <taxon>Bacteria</taxon>
        <taxon>Bacillati</taxon>
        <taxon>Actinomycetota</taxon>
        <taxon>Actinomycetes</taxon>
        <taxon>Kitasatosporales</taxon>
        <taxon>Streptomycetaceae</taxon>
        <taxon>Streptomyces</taxon>
    </lineage>
</organism>
<dbReference type="Proteomes" id="UP001250858">
    <property type="component" value="Chromosome"/>
</dbReference>
<accession>A0ABY9RXV6</accession>
<dbReference type="EMBL" id="CP133762">
    <property type="protein sequence ID" value="WMX46513.1"/>
    <property type="molecule type" value="Genomic_DNA"/>
</dbReference>
<evidence type="ECO:0000313" key="2">
    <source>
        <dbReference type="EMBL" id="WMX46513.1"/>
    </source>
</evidence>
<keyword evidence="1" id="KW-0472">Membrane</keyword>
<dbReference type="RefSeq" id="WP_128976286.1">
    <property type="nucleotide sequence ID" value="NZ_CP133762.1"/>
</dbReference>
<gene>
    <name evidence="2" type="ORF">RGF97_18990</name>
</gene>
<keyword evidence="1" id="KW-1133">Transmembrane helix</keyword>
<protein>
    <submittedName>
        <fullName evidence="2">Uncharacterized protein</fullName>
    </submittedName>
</protein>
<keyword evidence="3" id="KW-1185">Reference proteome</keyword>
<feature type="transmembrane region" description="Helical" evidence="1">
    <location>
        <begin position="12"/>
        <end position="31"/>
    </location>
</feature>
<sequence>MTVPGPFSDPRVITLFGLLAVSAAAWVAFGLRTRARRDHADVPLERVWHPQESVALTPAEEHAFGQVVSRLSLGAAGRPRQMW</sequence>
<reference evidence="2 3" key="1">
    <citation type="submission" date="2023-09" db="EMBL/GenBank/DDBJ databases">
        <title>Complete genome of Streptomyces roseicoloratus T14.</title>
        <authorList>
            <person name="Bashizi T."/>
            <person name="Kim M.-J."/>
            <person name="Lee G."/>
            <person name="Tagele S.B."/>
            <person name="Shin J.-H."/>
        </authorList>
    </citation>
    <scope>NUCLEOTIDE SEQUENCE [LARGE SCALE GENOMIC DNA]</scope>
    <source>
        <strain evidence="2 3">T14</strain>
    </source>
</reference>